<dbReference type="EMBL" id="WXYO01000002">
    <property type="protein sequence ID" value="NAS11337.1"/>
    <property type="molecule type" value="Genomic_DNA"/>
</dbReference>
<sequence>MSGIFSYFKFYLGATNQHGIHSPFVYRLLTEGLYAKHSFKKLSKSQKVLLKCIDYFKAVKLHFPAGEHKLISLVTEYFPNSDLNTQPFDLVYLDISETEELRTYISEPGLLTNDSVLFIDNIHQTRLSLDLWHQHCSLPEITVSIDLFYCGLMFVRREQVKQHFRIRI</sequence>
<dbReference type="AlphaFoldDB" id="A0A6L9E9A2"/>
<dbReference type="RefSeq" id="WP_161434372.1">
    <property type="nucleotide sequence ID" value="NZ_WXYO01000002.1"/>
</dbReference>
<evidence type="ECO:0000313" key="2">
    <source>
        <dbReference type="Proteomes" id="UP000475249"/>
    </source>
</evidence>
<protein>
    <submittedName>
        <fullName evidence="1">Uncharacterized protein</fullName>
    </submittedName>
</protein>
<organism evidence="1 2">
    <name type="scientific">Poritiphilus flavus</name>
    <dbReference type="NCBI Taxonomy" id="2697053"/>
    <lineage>
        <taxon>Bacteria</taxon>
        <taxon>Pseudomonadati</taxon>
        <taxon>Bacteroidota</taxon>
        <taxon>Flavobacteriia</taxon>
        <taxon>Flavobacteriales</taxon>
        <taxon>Flavobacteriaceae</taxon>
        <taxon>Poritiphilus</taxon>
    </lineage>
</organism>
<dbReference type="Proteomes" id="UP000475249">
    <property type="component" value="Unassembled WGS sequence"/>
</dbReference>
<gene>
    <name evidence="1" type="ORF">GTQ38_04950</name>
</gene>
<reference evidence="1 2" key="1">
    <citation type="submission" date="2020-01" db="EMBL/GenBank/DDBJ databases">
        <title>Bacteria diversity of Porities sp.</title>
        <authorList>
            <person name="Wang G."/>
        </authorList>
    </citation>
    <scope>NUCLEOTIDE SEQUENCE [LARGE SCALE GENOMIC DNA]</scope>
    <source>
        <strain evidence="1 2">R33</strain>
    </source>
</reference>
<accession>A0A6L9E9A2</accession>
<proteinExistence type="predicted"/>
<comment type="caution">
    <text evidence="1">The sequence shown here is derived from an EMBL/GenBank/DDBJ whole genome shotgun (WGS) entry which is preliminary data.</text>
</comment>
<evidence type="ECO:0000313" key="1">
    <source>
        <dbReference type="EMBL" id="NAS11337.1"/>
    </source>
</evidence>
<keyword evidence="2" id="KW-1185">Reference proteome</keyword>
<name>A0A6L9E9A2_9FLAO</name>